<gene>
    <name evidence="2" type="ORF">MEDL_55101</name>
</gene>
<name>A0A8S3UJP7_MYTED</name>
<accession>A0A8S3UJP7</accession>
<dbReference type="Proteomes" id="UP000683360">
    <property type="component" value="Unassembled WGS sequence"/>
</dbReference>
<dbReference type="EMBL" id="CAJPWZ010002688">
    <property type="protein sequence ID" value="CAG2242956.1"/>
    <property type="molecule type" value="Genomic_DNA"/>
</dbReference>
<proteinExistence type="predicted"/>
<dbReference type="PANTHER" id="PTHR33480">
    <property type="entry name" value="SET DOMAIN-CONTAINING PROTEIN-RELATED"/>
    <property type="match status" value="1"/>
</dbReference>
<evidence type="ECO:0000256" key="1">
    <source>
        <dbReference type="SAM" id="MobiDB-lite"/>
    </source>
</evidence>
<feature type="compositionally biased region" description="Polar residues" evidence="1">
    <location>
        <begin position="34"/>
        <end position="58"/>
    </location>
</feature>
<dbReference type="PANTHER" id="PTHR33480:SF1">
    <property type="entry name" value="TYR RECOMBINASE DOMAIN-CONTAINING PROTEIN"/>
    <property type="match status" value="1"/>
</dbReference>
<organism evidence="2 3">
    <name type="scientific">Mytilus edulis</name>
    <name type="common">Blue mussel</name>
    <dbReference type="NCBI Taxonomy" id="6550"/>
    <lineage>
        <taxon>Eukaryota</taxon>
        <taxon>Metazoa</taxon>
        <taxon>Spiralia</taxon>
        <taxon>Lophotrochozoa</taxon>
        <taxon>Mollusca</taxon>
        <taxon>Bivalvia</taxon>
        <taxon>Autobranchia</taxon>
        <taxon>Pteriomorphia</taxon>
        <taxon>Mytilida</taxon>
        <taxon>Mytiloidea</taxon>
        <taxon>Mytilidae</taxon>
        <taxon>Mytilinae</taxon>
        <taxon>Mytilus</taxon>
    </lineage>
</organism>
<protein>
    <submittedName>
        <fullName evidence="2">Uncharacterized protein</fullName>
    </submittedName>
</protein>
<feature type="region of interest" description="Disordered" evidence="1">
    <location>
        <begin position="1"/>
        <end position="66"/>
    </location>
</feature>
<dbReference type="OrthoDB" id="6783964at2759"/>
<comment type="caution">
    <text evidence="2">The sequence shown here is derived from an EMBL/GenBank/DDBJ whole genome shotgun (WGS) entry which is preliminary data.</text>
</comment>
<sequence length="271" mass="30138">MTDSSSADEGNDPGPVASTSSSPYTVNAGRCSPTAMTPQNQMQTSWTNFNNSPQSQMDTRTPQTQTATWTDSIMHVPAGTPTVSPGVFRSNDAIRSVADAAGLQCPNLIRTSNMRKYMATMLQALNTTETERQWVLDHLGHTMDVHKIHYRATSDVLERIKASWVKNENYIKINKPSEWNSTIVMRTRSALLGYGDQHISYETNKKVKTQKIGDLGEITLKIDENVPAKPLPSRKLLLSLQDVKKETDRLVEGQGLIPVTEPSKWLDGEYT</sequence>
<keyword evidence="3" id="KW-1185">Reference proteome</keyword>
<evidence type="ECO:0000313" key="2">
    <source>
        <dbReference type="EMBL" id="CAG2242956.1"/>
    </source>
</evidence>
<evidence type="ECO:0000313" key="3">
    <source>
        <dbReference type="Proteomes" id="UP000683360"/>
    </source>
</evidence>
<reference evidence="2" key="1">
    <citation type="submission" date="2021-03" db="EMBL/GenBank/DDBJ databases">
        <authorList>
            <person name="Bekaert M."/>
        </authorList>
    </citation>
    <scope>NUCLEOTIDE SEQUENCE</scope>
</reference>
<dbReference type="AlphaFoldDB" id="A0A8S3UJP7"/>